<reference evidence="1" key="1">
    <citation type="submission" date="2019-04" db="EMBL/GenBank/DDBJ databases">
        <title>Microbes associate with the intestines of laboratory mice.</title>
        <authorList>
            <person name="Navarre W."/>
            <person name="Wong E."/>
            <person name="Huang K."/>
            <person name="Tropini C."/>
            <person name="Ng K."/>
            <person name="Yu B."/>
        </authorList>
    </citation>
    <scope>NUCLEOTIDE SEQUENCE</scope>
    <source>
        <strain evidence="1">NM09_H32</strain>
    </source>
</reference>
<gene>
    <name evidence="1" type="ORF">E5336_04995</name>
</gene>
<name>A0AC61R9K6_9FIRM</name>
<keyword evidence="2" id="KW-1185">Reference proteome</keyword>
<evidence type="ECO:0000313" key="1">
    <source>
        <dbReference type="EMBL" id="TGY66275.1"/>
    </source>
</evidence>
<dbReference type="Proteomes" id="UP000308836">
    <property type="component" value="Unassembled WGS sequence"/>
</dbReference>
<organism evidence="1 2">
    <name type="scientific">Dubosiella muris</name>
    <dbReference type="NCBI Taxonomy" id="3038133"/>
    <lineage>
        <taxon>Bacteria</taxon>
        <taxon>Bacillati</taxon>
        <taxon>Bacillota</taxon>
        <taxon>Erysipelotrichia</taxon>
        <taxon>Erysipelotrichales</taxon>
        <taxon>Erysipelotrichaceae</taxon>
        <taxon>Dubosiella</taxon>
    </lineage>
</organism>
<sequence length="297" mass="34080">MITACQAHPGRTDGSGCHTCRTNCEKWGLSYGEYHCHNGGGSSSGSQATTPAYDAQDEQARIAEEARIAEQKRQEEEAKHQEELRLAEEKRIQEQKEYDQGYQEGFDYKWKNIHDDLSIEQLKEDQKSAKYQEGYEKGFAEAQKQLNEEKEKAYQFGYDQKKNDPNLSFQEPADQSENYKKAFRSGYDTAEKELTAFTQKVAKEHASHDGIHLDHLDENFPDGVIHATYTQAYQTAYQEAEADYFEKIANEARQNAQEKVWNQDQQSDPQSKQAISEKGKAKYQTQFAASVQEIEKN</sequence>
<comment type="caution">
    <text evidence="1">The sequence shown here is derived from an EMBL/GenBank/DDBJ whole genome shotgun (WGS) entry which is preliminary data.</text>
</comment>
<protein>
    <submittedName>
        <fullName evidence="1">YHYH domain-containing protein</fullName>
    </submittedName>
</protein>
<proteinExistence type="predicted"/>
<accession>A0AC61R9K6</accession>
<dbReference type="EMBL" id="SRYG01000008">
    <property type="protein sequence ID" value="TGY66275.1"/>
    <property type="molecule type" value="Genomic_DNA"/>
</dbReference>
<evidence type="ECO:0000313" key="2">
    <source>
        <dbReference type="Proteomes" id="UP000308836"/>
    </source>
</evidence>